<reference evidence="4" key="1">
    <citation type="journal article" date="2020" name="Stud. Mycol.">
        <title>101 Dothideomycetes genomes: a test case for predicting lifestyles and emergence of pathogens.</title>
        <authorList>
            <person name="Haridas S."/>
            <person name="Albert R."/>
            <person name="Binder M."/>
            <person name="Bloem J."/>
            <person name="Labutti K."/>
            <person name="Salamov A."/>
            <person name="Andreopoulos B."/>
            <person name="Baker S."/>
            <person name="Barry K."/>
            <person name="Bills G."/>
            <person name="Bluhm B."/>
            <person name="Cannon C."/>
            <person name="Castanera R."/>
            <person name="Culley D."/>
            <person name="Daum C."/>
            <person name="Ezra D."/>
            <person name="Gonzalez J."/>
            <person name="Henrissat B."/>
            <person name="Kuo A."/>
            <person name="Liang C."/>
            <person name="Lipzen A."/>
            <person name="Lutzoni F."/>
            <person name="Magnuson J."/>
            <person name="Mondo S."/>
            <person name="Nolan M."/>
            <person name="Ohm R."/>
            <person name="Pangilinan J."/>
            <person name="Park H.-J."/>
            <person name="Ramirez L."/>
            <person name="Alfaro M."/>
            <person name="Sun H."/>
            <person name="Tritt A."/>
            <person name="Yoshinaga Y."/>
            <person name="Zwiers L.-H."/>
            <person name="Turgeon B."/>
            <person name="Goodwin S."/>
            <person name="Spatafora J."/>
            <person name="Crous P."/>
            <person name="Grigoriev I."/>
        </authorList>
    </citation>
    <scope>NUCLEOTIDE SEQUENCE</scope>
    <source>
        <strain evidence="4">CBS 130266</strain>
    </source>
</reference>
<dbReference type="Proteomes" id="UP000800235">
    <property type="component" value="Unassembled WGS sequence"/>
</dbReference>
<keyword evidence="2" id="KW-1133">Transmembrane helix</keyword>
<evidence type="ECO:0000256" key="3">
    <source>
        <dbReference type="SAM" id="SignalP"/>
    </source>
</evidence>
<feature type="transmembrane region" description="Helical" evidence="2">
    <location>
        <begin position="251"/>
        <end position="274"/>
    </location>
</feature>
<comment type="caution">
    <text evidence="4">The sequence shown here is derived from an EMBL/GenBank/DDBJ whole genome shotgun (WGS) entry which is preliminary data.</text>
</comment>
<evidence type="ECO:0000313" key="5">
    <source>
        <dbReference type="Proteomes" id="UP000800235"/>
    </source>
</evidence>
<organism evidence="4 5">
    <name type="scientific">Tothia fuscella</name>
    <dbReference type="NCBI Taxonomy" id="1048955"/>
    <lineage>
        <taxon>Eukaryota</taxon>
        <taxon>Fungi</taxon>
        <taxon>Dikarya</taxon>
        <taxon>Ascomycota</taxon>
        <taxon>Pezizomycotina</taxon>
        <taxon>Dothideomycetes</taxon>
        <taxon>Pleosporomycetidae</taxon>
        <taxon>Venturiales</taxon>
        <taxon>Cylindrosympodiaceae</taxon>
        <taxon>Tothia</taxon>
    </lineage>
</organism>
<evidence type="ECO:0000256" key="1">
    <source>
        <dbReference type="SAM" id="MobiDB-lite"/>
    </source>
</evidence>
<dbReference type="EMBL" id="MU007045">
    <property type="protein sequence ID" value="KAF2429590.1"/>
    <property type="molecule type" value="Genomic_DNA"/>
</dbReference>
<dbReference type="OrthoDB" id="3941611at2759"/>
<sequence length="350" mass="35976">MSFVTHSVASLALLPIFLSSLVGAMPAAEPMITAVARLAERANGANVIGFSTSGTGWRTRSCNNGFFSTSGTLGNCCANSNCDFITTCLGSSVYYAAGTKANCGNVCGTGTILHTVGDLRPVYMFNCDADWTVTMSPSVSTTRTSTTRTSTTRTSTTSTTTVVHVSTYTPDPTTVISTRAGVVATTAAETSISTYINIAAASSIASAGRPVTLTVTDSSGVTSTQVLAASATASNPPLSTHNKTTTSKTGLIAGVAVGAVVALALLAIAIFFFLRHKSKKTKAAAAISTQPEYMAPVVGNNHEPQGSPPRFSQVAPIGAYQPPMHPMYPNAHEVAGSPVSPPVEMPAHSR</sequence>
<evidence type="ECO:0008006" key="6">
    <source>
        <dbReference type="Google" id="ProtNLM"/>
    </source>
</evidence>
<evidence type="ECO:0000313" key="4">
    <source>
        <dbReference type="EMBL" id="KAF2429590.1"/>
    </source>
</evidence>
<dbReference type="AlphaFoldDB" id="A0A9P4TXG4"/>
<evidence type="ECO:0000256" key="2">
    <source>
        <dbReference type="SAM" id="Phobius"/>
    </source>
</evidence>
<keyword evidence="2" id="KW-0812">Transmembrane</keyword>
<keyword evidence="2" id="KW-0472">Membrane</keyword>
<protein>
    <recommendedName>
        <fullName evidence="6">Mid2 domain-containing protein</fullName>
    </recommendedName>
</protein>
<feature type="signal peptide" evidence="3">
    <location>
        <begin position="1"/>
        <end position="24"/>
    </location>
</feature>
<proteinExistence type="predicted"/>
<name>A0A9P4TXG4_9PEZI</name>
<feature type="region of interest" description="Disordered" evidence="1">
    <location>
        <begin position="330"/>
        <end position="350"/>
    </location>
</feature>
<keyword evidence="5" id="KW-1185">Reference proteome</keyword>
<gene>
    <name evidence="4" type="ORF">EJ08DRAFT_269769</name>
</gene>
<accession>A0A9P4TXG4</accession>
<feature type="chain" id="PRO_5040411084" description="Mid2 domain-containing protein" evidence="3">
    <location>
        <begin position="25"/>
        <end position="350"/>
    </location>
</feature>
<keyword evidence="3" id="KW-0732">Signal</keyword>